<dbReference type="AlphaFoldDB" id="A0A699YUY4"/>
<accession>A0A699YUY4</accession>
<sequence>YRKQHRRFFYVTPTSYLQLLEGYSGLLLRKRQEVAAARRRYQTGLHKLAATEASVQGMQGELEALQPQLMASSQETEALMQVITHQTAEADKVKVVVQADEASAKLEAAKVKAIKDECEADLAQALPAFNAAIKALDTLTKNDISEDNIAPEVIEALQPLLKSNDFQPAKIKKVSQAAFGLCSWVRAMDTYNRVAKVVGPKRAKLGEAEVQLGVVMRALASKQAELAAVEAKLAELGTQLDAAKAKKDGLEAEVALCEEKLDRAHKLIGGLGGEKVRWTTAAAELGHLYDHLGQANKWIRAMEAQNKLVVLKPATDPNYLRTL</sequence>
<evidence type="ECO:0000313" key="6">
    <source>
        <dbReference type="EMBL" id="GFH11508.1"/>
    </source>
</evidence>
<dbReference type="PANTHER" id="PTHR45703">
    <property type="entry name" value="DYNEIN HEAVY CHAIN"/>
    <property type="match status" value="1"/>
</dbReference>
<dbReference type="InterPro" id="IPR026983">
    <property type="entry name" value="DHC"/>
</dbReference>
<keyword evidence="4" id="KW-0175">Coiled coil</keyword>
<proteinExistence type="predicted"/>
<dbReference type="EMBL" id="BLLF01000410">
    <property type="protein sequence ID" value="GFH11508.1"/>
    <property type="molecule type" value="Genomic_DNA"/>
</dbReference>
<evidence type="ECO:0000313" key="7">
    <source>
        <dbReference type="Proteomes" id="UP000485058"/>
    </source>
</evidence>
<dbReference type="Pfam" id="PF12777">
    <property type="entry name" value="MT"/>
    <property type="match status" value="1"/>
</dbReference>
<dbReference type="PANTHER" id="PTHR45703:SF1">
    <property type="entry name" value="DYNEINS HEAVY CHAIN"/>
    <property type="match status" value="1"/>
</dbReference>
<evidence type="ECO:0000256" key="2">
    <source>
        <dbReference type="ARBA" id="ARBA00023069"/>
    </source>
</evidence>
<dbReference type="Gene3D" id="1.20.920.20">
    <property type="match status" value="2"/>
</dbReference>
<evidence type="ECO:0000256" key="4">
    <source>
        <dbReference type="SAM" id="Coils"/>
    </source>
</evidence>
<dbReference type="InterPro" id="IPR024743">
    <property type="entry name" value="Dynein_HC_stalk"/>
</dbReference>
<keyword evidence="7" id="KW-1185">Reference proteome</keyword>
<gene>
    <name evidence="6" type="ORF">HaLaN_07016</name>
</gene>
<feature type="coiled-coil region" evidence="4">
    <location>
        <begin position="219"/>
        <end position="267"/>
    </location>
</feature>
<comment type="caution">
    <text evidence="6">The sequence shown here is derived from an EMBL/GenBank/DDBJ whole genome shotgun (WGS) entry which is preliminary data.</text>
</comment>
<dbReference type="GO" id="GO:0007018">
    <property type="term" value="P:microtubule-based movement"/>
    <property type="evidence" value="ECO:0007669"/>
    <property type="project" value="InterPro"/>
</dbReference>
<dbReference type="GO" id="GO:0045505">
    <property type="term" value="F:dynein intermediate chain binding"/>
    <property type="evidence" value="ECO:0007669"/>
    <property type="project" value="InterPro"/>
</dbReference>
<keyword evidence="3" id="KW-0966">Cell projection</keyword>
<evidence type="ECO:0000256" key="3">
    <source>
        <dbReference type="ARBA" id="ARBA00023273"/>
    </source>
</evidence>
<dbReference type="Proteomes" id="UP000485058">
    <property type="component" value="Unassembled WGS sequence"/>
</dbReference>
<feature type="domain" description="Dynein heavy chain coiled coil stalk" evidence="5">
    <location>
        <begin position="146"/>
        <end position="282"/>
    </location>
</feature>
<feature type="non-terminal residue" evidence="6">
    <location>
        <position position="1"/>
    </location>
</feature>
<organism evidence="6 7">
    <name type="scientific">Haematococcus lacustris</name>
    <name type="common">Green alga</name>
    <name type="synonym">Haematococcus pluvialis</name>
    <dbReference type="NCBI Taxonomy" id="44745"/>
    <lineage>
        <taxon>Eukaryota</taxon>
        <taxon>Viridiplantae</taxon>
        <taxon>Chlorophyta</taxon>
        <taxon>core chlorophytes</taxon>
        <taxon>Chlorophyceae</taxon>
        <taxon>CS clade</taxon>
        <taxon>Chlamydomonadales</taxon>
        <taxon>Haematococcaceae</taxon>
        <taxon>Haematococcus</taxon>
    </lineage>
</organism>
<comment type="subcellular location">
    <subcellularLocation>
        <location evidence="1">Cell projection</location>
        <location evidence="1">Cilium</location>
    </subcellularLocation>
</comment>
<protein>
    <recommendedName>
        <fullName evidence="5">Dynein heavy chain coiled coil stalk domain-containing protein</fullName>
    </recommendedName>
</protein>
<name>A0A699YUY4_HAELA</name>
<dbReference type="GO" id="GO:0005929">
    <property type="term" value="C:cilium"/>
    <property type="evidence" value="ECO:0007669"/>
    <property type="project" value="UniProtKB-SubCell"/>
</dbReference>
<evidence type="ECO:0000259" key="5">
    <source>
        <dbReference type="Pfam" id="PF12777"/>
    </source>
</evidence>
<dbReference type="GO" id="GO:0030286">
    <property type="term" value="C:dynein complex"/>
    <property type="evidence" value="ECO:0007669"/>
    <property type="project" value="InterPro"/>
</dbReference>
<dbReference type="GO" id="GO:0051959">
    <property type="term" value="F:dynein light intermediate chain binding"/>
    <property type="evidence" value="ECO:0007669"/>
    <property type="project" value="InterPro"/>
</dbReference>
<feature type="non-terminal residue" evidence="6">
    <location>
        <position position="323"/>
    </location>
</feature>
<reference evidence="6 7" key="1">
    <citation type="submission" date="2020-02" db="EMBL/GenBank/DDBJ databases">
        <title>Draft genome sequence of Haematococcus lacustris strain NIES-144.</title>
        <authorList>
            <person name="Morimoto D."/>
            <person name="Nakagawa S."/>
            <person name="Yoshida T."/>
            <person name="Sawayama S."/>
        </authorList>
    </citation>
    <scope>NUCLEOTIDE SEQUENCE [LARGE SCALE GENOMIC DNA]</scope>
    <source>
        <strain evidence="6 7">NIES-144</strain>
    </source>
</reference>
<keyword evidence="2" id="KW-0969">Cilium</keyword>
<evidence type="ECO:0000256" key="1">
    <source>
        <dbReference type="ARBA" id="ARBA00004138"/>
    </source>
</evidence>